<dbReference type="SUPFAM" id="SSF46785">
    <property type="entry name" value="Winged helix' DNA-binding domain"/>
    <property type="match status" value="1"/>
</dbReference>
<evidence type="ECO:0000256" key="1">
    <source>
        <dbReference type="SAM" id="MobiDB-lite"/>
    </source>
</evidence>
<proteinExistence type="predicted"/>
<dbReference type="PROSITE" id="PS50995">
    <property type="entry name" value="HTH_MARR_2"/>
    <property type="match status" value="1"/>
</dbReference>
<organism evidence="3 4">
    <name type="scientific">Pauljensenia hongkongensis</name>
    <dbReference type="NCBI Taxonomy" id="178339"/>
    <lineage>
        <taxon>Bacteria</taxon>
        <taxon>Bacillati</taxon>
        <taxon>Actinomycetota</taxon>
        <taxon>Actinomycetes</taxon>
        <taxon>Actinomycetales</taxon>
        <taxon>Actinomycetaceae</taxon>
        <taxon>Pauljensenia</taxon>
    </lineage>
</organism>
<dbReference type="InterPro" id="IPR000835">
    <property type="entry name" value="HTH_MarR-typ"/>
</dbReference>
<dbReference type="PANTHER" id="PTHR33164">
    <property type="entry name" value="TRANSCRIPTIONAL REGULATOR, MARR FAMILY"/>
    <property type="match status" value="1"/>
</dbReference>
<protein>
    <submittedName>
        <fullName evidence="3">MarR family transcriptional regulator</fullName>
    </submittedName>
</protein>
<evidence type="ECO:0000313" key="4">
    <source>
        <dbReference type="Proteomes" id="UP000095214"/>
    </source>
</evidence>
<dbReference type="STRING" id="178339.BH719_00695"/>
<sequence>MAYYSRKGRTAAPARRAPNGGDVDDRPGLNPITDPGNNRAAAWRVFFEASGRLQGILETRLKRTFGVTMPDYNILLALWEAPKHRLRMGELADKVVYSPSRVTYLVSNLSRDGWVERVPSAIDRRGYDACLTTQGVETVLAATELHQQTVREYLLDGMTDDDIGAIVKVFSTLDSRLKGFSARERKRRR</sequence>
<dbReference type="Pfam" id="PF12802">
    <property type="entry name" value="MarR_2"/>
    <property type="match status" value="1"/>
</dbReference>
<dbReference type="GO" id="GO:0006950">
    <property type="term" value="P:response to stress"/>
    <property type="evidence" value="ECO:0007669"/>
    <property type="project" value="TreeGrafter"/>
</dbReference>
<dbReference type="InterPro" id="IPR039422">
    <property type="entry name" value="MarR/SlyA-like"/>
</dbReference>
<dbReference type="InterPro" id="IPR036388">
    <property type="entry name" value="WH-like_DNA-bd_sf"/>
</dbReference>
<dbReference type="PANTHER" id="PTHR33164:SF99">
    <property type="entry name" value="MARR FAMILY REGULATORY PROTEIN"/>
    <property type="match status" value="1"/>
</dbReference>
<dbReference type="GO" id="GO:0003700">
    <property type="term" value="F:DNA-binding transcription factor activity"/>
    <property type="evidence" value="ECO:0007669"/>
    <property type="project" value="InterPro"/>
</dbReference>
<dbReference type="KEGG" id="phon:BH719_00695"/>
<reference evidence="3 4" key="1">
    <citation type="submission" date="2016-09" db="EMBL/GenBank/DDBJ databases">
        <title>Complete genome sequence of Actinomyces hongkongensis HKU8.</title>
        <authorList>
            <person name="Gao Y.-X."/>
            <person name="Zhou Y.-Y."/>
            <person name="Xie Y."/>
            <person name="Wang M."/>
            <person name="Wang S.-J."/>
            <person name="Shen S.-G."/>
        </authorList>
    </citation>
    <scope>NUCLEOTIDE SEQUENCE [LARGE SCALE GENOMIC DNA]</scope>
    <source>
        <strain evidence="3 4">HKU8</strain>
    </source>
</reference>
<dbReference type="EMBL" id="CP017298">
    <property type="protein sequence ID" value="AOS47951.1"/>
    <property type="molecule type" value="Genomic_DNA"/>
</dbReference>
<gene>
    <name evidence="3" type="ORF">BH719_00695</name>
</gene>
<keyword evidence="4" id="KW-1185">Reference proteome</keyword>
<dbReference type="SMART" id="SM00347">
    <property type="entry name" value="HTH_MARR"/>
    <property type="match status" value="1"/>
</dbReference>
<evidence type="ECO:0000259" key="2">
    <source>
        <dbReference type="PROSITE" id="PS50995"/>
    </source>
</evidence>
<dbReference type="AlphaFoldDB" id="A0A1D8B475"/>
<dbReference type="Proteomes" id="UP000095214">
    <property type="component" value="Chromosome"/>
</dbReference>
<dbReference type="InterPro" id="IPR036390">
    <property type="entry name" value="WH_DNA-bd_sf"/>
</dbReference>
<accession>A0A1D8B475</accession>
<feature type="domain" description="HTH marR-type" evidence="2">
    <location>
        <begin position="39"/>
        <end position="175"/>
    </location>
</feature>
<name>A0A1D8B475_9ACTO</name>
<dbReference type="Gene3D" id="1.10.10.10">
    <property type="entry name" value="Winged helix-like DNA-binding domain superfamily/Winged helix DNA-binding domain"/>
    <property type="match status" value="1"/>
</dbReference>
<feature type="region of interest" description="Disordered" evidence="1">
    <location>
        <begin position="1"/>
        <end position="36"/>
    </location>
</feature>
<evidence type="ECO:0000313" key="3">
    <source>
        <dbReference type="EMBL" id="AOS47951.1"/>
    </source>
</evidence>